<dbReference type="InterPro" id="IPR005829">
    <property type="entry name" value="Sugar_transporter_CS"/>
</dbReference>
<evidence type="ECO:0000256" key="4">
    <source>
        <dbReference type="ARBA" id="ARBA00022475"/>
    </source>
</evidence>
<evidence type="ECO:0000256" key="1">
    <source>
        <dbReference type="ARBA" id="ARBA00004651"/>
    </source>
</evidence>
<dbReference type="GO" id="GO:0022857">
    <property type="term" value="F:transmembrane transporter activity"/>
    <property type="evidence" value="ECO:0007669"/>
    <property type="project" value="InterPro"/>
</dbReference>
<dbReference type="InterPro" id="IPR036259">
    <property type="entry name" value="MFS_trans_sf"/>
</dbReference>
<evidence type="ECO:0000313" key="11">
    <source>
        <dbReference type="Proteomes" id="UP000033618"/>
    </source>
</evidence>
<accession>A0A0F5JW09</accession>
<organism evidence="10 11">
    <name type="scientific">Robbsia andropogonis</name>
    <dbReference type="NCBI Taxonomy" id="28092"/>
    <lineage>
        <taxon>Bacteria</taxon>
        <taxon>Pseudomonadati</taxon>
        <taxon>Pseudomonadota</taxon>
        <taxon>Betaproteobacteria</taxon>
        <taxon>Burkholderiales</taxon>
        <taxon>Burkholderiaceae</taxon>
        <taxon>Robbsia</taxon>
    </lineage>
</organism>
<evidence type="ECO:0000256" key="3">
    <source>
        <dbReference type="ARBA" id="ARBA00022448"/>
    </source>
</evidence>
<dbReference type="STRING" id="28092.WM40_19755"/>
<keyword evidence="6 8" id="KW-1133">Transmembrane helix</keyword>
<evidence type="ECO:0000256" key="6">
    <source>
        <dbReference type="ARBA" id="ARBA00022989"/>
    </source>
</evidence>
<dbReference type="AlphaFoldDB" id="A0A0F5JW09"/>
<evidence type="ECO:0000313" key="10">
    <source>
        <dbReference type="EMBL" id="KKB62013.1"/>
    </source>
</evidence>
<evidence type="ECO:0000256" key="2">
    <source>
        <dbReference type="ARBA" id="ARBA00008335"/>
    </source>
</evidence>
<dbReference type="CDD" id="cd17324">
    <property type="entry name" value="MFS_NepI_like"/>
    <property type="match status" value="1"/>
</dbReference>
<feature type="transmembrane region" description="Helical" evidence="8">
    <location>
        <begin position="278"/>
        <end position="298"/>
    </location>
</feature>
<keyword evidence="5 8" id="KW-0812">Transmembrane</keyword>
<dbReference type="PROSITE" id="PS50850">
    <property type="entry name" value="MFS"/>
    <property type="match status" value="1"/>
</dbReference>
<feature type="transmembrane region" description="Helical" evidence="8">
    <location>
        <begin position="305"/>
        <end position="322"/>
    </location>
</feature>
<feature type="transmembrane region" description="Helical" evidence="8">
    <location>
        <begin position="239"/>
        <end position="258"/>
    </location>
</feature>
<reference evidence="10 11" key="1">
    <citation type="submission" date="2015-03" db="EMBL/GenBank/DDBJ databases">
        <title>Draft Genome Sequence of Burkholderia andropogonis type strain ICMP2807, isolated from Sorghum bicolor.</title>
        <authorList>
            <person name="Lopes-Santos L."/>
            <person name="Castro D.B."/>
            <person name="Ottoboni L.M."/>
            <person name="Park D."/>
            <person name="Weirc B.S."/>
            <person name="Destefano S.A."/>
        </authorList>
    </citation>
    <scope>NUCLEOTIDE SEQUENCE [LARGE SCALE GENOMIC DNA]</scope>
    <source>
        <strain evidence="10 11">ICMP2807</strain>
    </source>
</reference>
<evidence type="ECO:0000256" key="8">
    <source>
        <dbReference type="SAM" id="Phobius"/>
    </source>
</evidence>
<dbReference type="SUPFAM" id="SSF103473">
    <property type="entry name" value="MFS general substrate transporter"/>
    <property type="match status" value="1"/>
</dbReference>
<gene>
    <name evidence="10" type="ORF">WM40_19755</name>
</gene>
<dbReference type="InterPro" id="IPR020846">
    <property type="entry name" value="MFS_dom"/>
</dbReference>
<dbReference type="Gene3D" id="1.20.1250.20">
    <property type="entry name" value="MFS general substrate transporter like domains"/>
    <property type="match status" value="2"/>
</dbReference>
<evidence type="ECO:0000256" key="5">
    <source>
        <dbReference type="ARBA" id="ARBA00022692"/>
    </source>
</evidence>
<feature type="domain" description="Major facilitator superfamily (MFS) profile" evidence="9">
    <location>
        <begin position="32"/>
        <end position="415"/>
    </location>
</feature>
<comment type="subcellular location">
    <subcellularLocation>
        <location evidence="1">Cell membrane</location>
        <topology evidence="1">Multi-pass membrane protein</topology>
    </subcellularLocation>
</comment>
<keyword evidence="3" id="KW-0813">Transport</keyword>
<protein>
    <submittedName>
        <fullName evidence="10">MFS transporter</fullName>
    </submittedName>
</protein>
<dbReference type="OrthoDB" id="63984at2"/>
<dbReference type="PANTHER" id="PTHR43271">
    <property type="entry name" value="BLL2771 PROTEIN"/>
    <property type="match status" value="1"/>
</dbReference>
<dbReference type="Proteomes" id="UP000033618">
    <property type="component" value="Unassembled WGS sequence"/>
</dbReference>
<sequence>MHSKIVSTFRGTPPLSSPPAPVWTGVQRGSVDYRRISLALFLSGFSTFSLLYCVQPLLPVLTGEFHIGAAQSSLALSLSTGLLAFSILCAGPLSERVGRRGLMFGSLMLAALCNLLVSFAPSWHLILIGRALEGFVLGGVPAVAMAYLAEEIDPRGLGMSMGLYVGGTAFGGMMGRVGMSVLTDWFSWRTAMASLGVIDLIAAVAFVMLLPPSRNFTSKVGLGPPHHLALWRRHLAHPMLPMVFGIGCLVMGAFVTIYNYAGFRLIAPPFNLNSAESGLIFSAYLFGVVASSVAGGMADRYGRGPVLVTGIVLTIVGVLLTLSQALAMMIAGIVALTIGFFIAHSVASGWVGRLAVGAKGHASSLYLLAYYLGSSFLGSVGGHFWERGAWPGVATFALVLLAGCLLLGLWMWRRTTAMSA</sequence>
<feature type="transmembrane region" description="Helical" evidence="8">
    <location>
        <begin position="328"/>
        <end position="352"/>
    </location>
</feature>
<feature type="transmembrane region" description="Helical" evidence="8">
    <location>
        <begin position="70"/>
        <end position="90"/>
    </location>
</feature>
<feature type="transmembrane region" description="Helical" evidence="8">
    <location>
        <begin position="38"/>
        <end position="58"/>
    </location>
</feature>
<feature type="transmembrane region" description="Helical" evidence="8">
    <location>
        <begin position="391"/>
        <end position="412"/>
    </location>
</feature>
<dbReference type="PROSITE" id="PS00216">
    <property type="entry name" value="SUGAR_TRANSPORT_1"/>
    <property type="match status" value="1"/>
</dbReference>
<feature type="transmembrane region" description="Helical" evidence="8">
    <location>
        <begin position="102"/>
        <end position="121"/>
    </location>
</feature>
<comment type="similarity">
    <text evidence="2">Belongs to the major facilitator superfamily.</text>
</comment>
<dbReference type="GO" id="GO:0005886">
    <property type="term" value="C:plasma membrane"/>
    <property type="evidence" value="ECO:0007669"/>
    <property type="project" value="UniProtKB-SubCell"/>
</dbReference>
<dbReference type="PATRIC" id="fig|28092.6.peg.4635"/>
<keyword evidence="7 8" id="KW-0472">Membrane</keyword>
<dbReference type="EMBL" id="LAQU01000026">
    <property type="protein sequence ID" value="KKB62013.1"/>
    <property type="molecule type" value="Genomic_DNA"/>
</dbReference>
<feature type="transmembrane region" description="Helical" evidence="8">
    <location>
        <begin position="161"/>
        <end position="179"/>
    </location>
</feature>
<feature type="transmembrane region" description="Helical" evidence="8">
    <location>
        <begin position="127"/>
        <end position="149"/>
    </location>
</feature>
<proteinExistence type="inferred from homology"/>
<feature type="transmembrane region" description="Helical" evidence="8">
    <location>
        <begin position="191"/>
        <end position="210"/>
    </location>
</feature>
<comment type="caution">
    <text evidence="10">The sequence shown here is derived from an EMBL/GenBank/DDBJ whole genome shotgun (WGS) entry which is preliminary data.</text>
</comment>
<dbReference type="Pfam" id="PF07690">
    <property type="entry name" value="MFS_1"/>
    <property type="match status" value="1"/>
</dbReference>
<name>A0A0F5JW09_9BURK</name>
<feature type="transmembrane region" description="Helical" evidence="8">
    <location>
        <begin position="364"/>
        <end position="385"/>
    </location>
</feature>
<keyword evidence="11" id="KW-1185">Reference proteome</keyword>
<keyword evidence="4" id="KW-1003">Cell membrane</keyword>
<dbReference type="PANTHER" id="PTHR43271:SF1">
    <property type="entry name" value="INNER MEMBRANE TRANSPORT PROTEIN YNFM"/>
    <property type="match status" value="1"/>
</dbReference>
<dbReference type="InterPro" id="IPR011701">
    <property type="entry name" value="MFS"/>
</dbReference>
<dbReference type="RefSeq" id="WP_046153742.1">
    <property type="nucleotide sequence ID" value="NZ_CADFGU010000009.1"/>
</dbReference>
<evidence type="ECO:0000259" key="9">
    <source>
        <dbReference type="PROSITE" id="PS50850"/>
    </source>
</evidence>
<evidence type="ECO:0000256" key="7">
    <source>
        <dbReference type="ARBA" id="ARBA00023136"/>
    </source>
</evidence>